<accession>A0A977IDW2</accession>
<organism evidence="4">
    <name type="scientific">Nitrososphaera viennensis</name>
    <dbReference type="NCBI Taxonomy" id="1034015"/>
    <lineage>
        <taxon>Archaea</taxon>
        <taxon>Nitrososphaerota</taxon>
        <taxon>Nitrososphaeria</taxon>
        <taxon>Nitrososphaerales</taxon>
        <taxon>Nitrososphaeraceae</taxon>
        <taxon>Nitrososphaera</taxon>
    </lineage>
</organism>
<name>A0A977IDW2_9ARCH</name>
<keyword evidence="4" id="KW-0808">Transferase</keyword>
<dbReference type="InterPro" id="IPR050154">
    <property type="entry name" value="UbiB_kinase"/>
</dbReference>
<evidence type="ECO:0000256" key="2">
    <source>
        <dbReference type="SAM" id="Phobius"/>
    </source>
</evidence>
<dbReference type="Proteomes" id="UP001059771">
    <property type="component" value="Chromosome"/>
</dbReference>
<keyword evidence="2" id="KW-0812">Transmembrane</keyword>
<dbReference type="PANTHER" id="PTHR10566:SF113">
    <property type="entry name" value="PROTEIN ACTIVITY OF BC1 COMPLEX KINASE 7, CHLOROPLASTIC"/>
    <property type="match status" value="1"/>
</dbReference>
<dbReference type="PROSITE" id="PS50011">
    <property type="entry name" value="PROTEIN_KINASE_DOM"/>
    <property type="match status" value="1"/>
</dbReference>
<feature type="domain" description="Protein kinase" evidence="3">
    <location>
        <begin position="153"/>
        <end position="477"/>
    </location>
</feature>
<keyword evidence="4" id="KW-0418">Kinase</keyword>
<dbReference type="AlphaFoldDB" id="A0A977IDW2"/>
<dbReference type="Gene3D" id="1.10.510.10">
    <property type="entry name" value="Transferase(Phosphotransferase) domain 1"/>
    <property type="match status" value="1"/>
</dbReference>
<keyword evidence="2" id="KW-0472">Membrane</keyword>
<evidence type="ECO:0000256" key="1">
    <source>
        <dbReference type="ARBA" id="ARBA00009670"/>
    </source>
</evidence>
<dbReference type="InterPro" id="IPR000719">
    <property type="entry name" value="Prot_kinase_dom"/>
</dbReference>
<comment type="similarity">
    <text evidence="1">Belongs to the protein kinase superfamily. ADCK protein kinase family.</text>
</comment>
<proteinExistence type="inferred from homology"/>
<gene>
    <name evidence="4" type="ORF">NWT39_13800</name>
</gene>
<dbReference type="RefSeq" id="WP_144239754.1">
    <property type="nucleotide sequence ID" value="NZ_CP103305.1"/>
</dbReference>
<dbReference type="GO" id="GO:0004672">
    <property type="term" value="F:protein kinase activity"/>
    <property type="evidence" value="ECO:0007669"/>
    <property type="project" value="InterPro"/>
</dbReference>
<dbReference type="Pfam" id="PF03109">
    <property type="entry name" value="ABC1"/>
    <property type="match status" value="1"/>
</dbReference>
<dbReference type="InterPro" id="IPR004147">
    <property type="entry name" value="ABC1_dom"/>
</dbReference>
<dbReference type="GO" id="GO:0005524">
    <property type="term" value="F:ATP binding"/>
    <property type="evidence" value="ECO:0007669"/>
    <property type="project" value="InterPro"/>
</dbReference>
<dbReference type="SUPFAM" id="SSF56112">
    <property type="entry name" value="Protein kinase-like (PK-like)"/>
    <property type="match status" value="1"/>
</dbReference>
<protein>
    <submittedName>
        <fullName evidence="4">AarF/ABC1/UbiB kinase family protein</fullName>
    </submittedName>
</protein>
<feature type="transmembrane region" description="Helical" evidence="2">
    <location>
        <begin position="536"/>
        <end position="553"/>
    </location>
</feature>
<reference evidence="4" key="1">
    <citation type="submission" date="2022-08" db="EMBL/GenBank/DDBJ databases">
        <title>Dynamic responses of ammonia-oxidizing microbial communities induced by reactive oxygen species (ROS) in fluctuating redox aquifers.</title>
        <authorList>
            <person name="Wang P."/>
            <person name="Wang H."/>
        </authorList>
    </citation>
    <scope>NUCLEOTIDE SEQUENCE</scope>
    <source>
        <strain evidence="4">PLX03</strain>
    </source>
</reference>
<dbReference type="GeneID" id="74948033"/>
<dbReference type="PANTHER" id="PTHR10566">
    <property type="entry name" value="CHAPERONE-ACTIVITY OF BC1 COMPLEX CABC1 -RELATED"/>
    <property type="match status" value="1"/>
</dbReference>
<dbReference type="InterPro" id="IPR011009">
    <property type="entry name" value="Kinase-like_dom_sf"/>
</dbReference>
<dbReference type="CDD" id="cd05121">
    <property type="entry name" value="ABC1_ADCK3-like"/>
    <property type="match status" value="1"/>
</dbReference>
<evidence type="ECO:0000313" key="4">
    <source>
        <dbReference type="EMBL" id="UVS68967.1"/>
    </source>
</evidence>
<dbReference type="Gene3D" id="3.30.200.20">
    <property type="entry name" value="Phosphorylase Kinase, domain 1"/>
    <property type="match status" value="1"/>
</dbReference>
<dbReference type="EMBL" id="CP103305">
    <property type="protein sequence ID" value="UVS68967.1"/>
    <property type="molecule type" value="Genomic_DNA"/>
</dbReference>
<sequence length="557" mass="63393">MPELHEGQEVNRDLEDPSQLKEQIAFKYISSSESPAEFKRPSRLHVARIILKLLPVALNFRRDRREWVKHEGRNVDEEKYRKHARRALKTFLELGPSYIKLGQWLSTRADMLPLPYMEELSKLQDDVPPAPFEQVKGMIETELGGKIEEAFESFNTVALSGASLGQVYLARHDGKDVIVKVARPGIEESIEKDIYILRKILPLATKFIDPNLRFSAEGMLAQFAETVHEEMDYRIEAENLVTIRQNLADDSTVLIPRVYPERTSRHVLTMDYLPGTKITDIEELDRMRMDREKLVVRVHRLFFKMLLRHNIFHADPHPGNISVSGDGKIILYDFGMVGRLDNATRLKLIRLYLGLVEKDAGRTVNVLMELGTLEPNANRYVIEKAIDLSIQSLYGRQVDKMEVKALMDLANKTMSRFPFKLPKNLALYMRMTSILEGIYQHHRVRFQFIKVLANLLEEEGLIREAYIEEAKSSVQRIRKSVEAAMNLGQFLQSAYDSVLSGKTGNNNNNNNLMAGSILAASLFIGSSIIYPQNSLAAYAGFGAAAVTIAVSIFKRKS</sequence>
<keyword evidence="2" id="KW-1133">Transmembrane helix</keyword>
<evidence type="ECO:0000259" key="3">
    <source>
        <dbReference type="PROSITE" id="PS50011"/>
    </source>
</evidence>